<dbReference type="Proteomes" id="UP000019373">
    <property type="component" value="Unassembled WGS sequence"/>
</dbReference>
<accession>U1HPE5</accession>
<dbReference type="EMBL" id="KE721111">
    <property type="protein sequence ID" value="ERF72260.1"/>
    <property type="molecule type" value="Genomic_DNA"/>
</dbReference>
<evidence type="ECO:0000313" key="4">
    <source>
        <dbReference type="Proteomes" id="UP000019373"/>
    </source>
</evidence>
<evidence type="ECO:0000313" key="3">
    <source>
        <dbReference type="EMBL" id="ERF72260.1"/>
    </source>
</evidence>
<reference evidence="4" key="1">
    <citation type="journal article" date="2014" name="BMC Genomics">
        <title>Genome characteristics reveal the impact of lichenization on lichen-forming fungus Endocarpon pusillum Hedwig (Verrucariales, Ascomycota).</title>
        <authorList>
            <person name="Wang Y.-Y."/>
            <person name="Liu B."/>
            <person name="Zhang X.-Y."/>
            <person name="Zhou Q.-M."/>
            <person name="Zhang T."/>
            <person name="Li H."/>
            <person name="Yu Y.-F."/>
            <person name="Zhang X.-L."/>
            <person name="Hao X.-Y."/>
            <person name="Wang M."/>
            <person name="Wang L."/>
            <person name="Wei J.-C."/>
        </authorList>
    </citation>
    <scope>NUCLEOTIDE SEQUENCE [LARGE SCALE GENOMIC DNA]</scope>
    <source>
        <strain evidence="4">Z07020 / HMAS-L-300199</strain>
    </source>
</reference>
<feature type="region of interest" description="Disordered" evidence="2">
    <location>
        <begin position="529"/>
        <end position="679"/>
    </location>
</feature>
<dbReference type="RefSeq" id="XP_007802105.1">
    <property type="nucleotide sequence ID" value="XM_007803914.1"/>
</dbReference>
<feature type="compositionally biased region" description="Basic and acidic residues" evidence="2">
    <location>
        <begin position="624"/>
        <end position="650"/>
    </location>
</feature>
<dbReference type="OrthoDB" id="4156714at2759"/>
<feature type="compositionally biased region" description="Polar residues" evidence="2">
    <location>
        <begin position="27"/>
        <end position="43"/>
    </location>
</feature>
<name>U1HPE5_ENDPU</name>
<feature type="coiled-coil region" evidence="1">
    <location>
        <begin position="141"/>
        <end position="196"/>
    </location>
</feature>
<proteinExistence type="predicted"/>
<dbReference type="GeneID" id="19237201"/>
<feature type="compositionally biased region" description="Polar residues" evidence="2">
    <location>
        <begin position="585"/>
        <end position="598"/>
    </location>
</feature>
<keyword evidence="4" id="KW-1185">Reference proteome</keyword>
<feature type="region of interest" description="Disordered" evidence="2">
    <location>
        <begin position="1"/>
        <end position="70"/>
    </location>
</feature>
<sequence length="679" mass="76187">MNHMKQQRPRLAEDSDGEYNLRRSKRNSVGESSIHSQNNTLAESSSSRSRSEPLNMVSSVQANSDIRENDSVLNMAKTRRLSVESGKAYQSLHGSYPKSSVDMNAPSTNSMKMKDLSNHLDGKSVEKKTRTEVLPDDSMTIVVLKKAKKRLTEQARELRNENKEYKATIEALEEDIELLQNDRGEREARFQEAQEDALKLLKRDAIDALPDDRVQEELKIIFDRCRRWTKKHAGTLPVDREGIKESIRVMLHGKNDRKSASTEGLHAALDGVINIRHVITAMLTRHLIFNFFHRPFFYLQNCKQGGLQKSTEKQLLHVQKMGTNSGEKMQHQWRAMTTRMISANTGDITEQGTSTAPTLIQSLKNDAYATFADQVVTTCKALLRDIDDEEATVRRAELRGLFERAGNLACHLHGQHVKIQVLLSPQEIGNFHVNSKIMEAHTTMDIEEDDHSWDGKPIDLVMHPGLLAYGNECGENYDQFKVWSKAVVWMHKQQVKSRAMGRISDKAKPLGGPPIERIASDPRTAVLIIDDDNGQVTKHISEGSGELAEGRGKRRQPMGDDHTKQQSTSTSGQFEKQKHTGTLPGPQSSSKTGTTQPKHQPFISENEESSKTKSGSNTPRKQAKPSDTDLKPQNKKPAKEATGKDTKTSIEKGVSSGKRSWSNDEYSPGVETRPKKRAC</sequence>
<protein>
    <submittedName>
        <fullName evidence="3">Uncharacterized protein</fullName>
    </submittedName>
</protein>
<gene>
    <name evidence="3" type="ORF">EPUS_02147</name>
</gene>
<dbReference type="eggNOG" id="ENOG502S6BE">
    <property type="taxonomic scope" value="Eukaryota"/>
</dbReference>
<evidence type="ECO:0000256" key="2">
    <source>
        <dbReference type="SAM" id="MobiDB-lite"/>
    </source>
</evidence>
<dbReference type="AlphaFoldDB" id="U1HPE5"/>
<feature type="compositionally biased region" description="Polar residues" evidence="2">
    <location>
        <begin position="565"/>
        <end position="574"/>
    </location>
</feature>
<dbReference type="HOGENOM" id="CLU_404910_0_0_1"/>
<keyword evidence="1" id="KW-0175">Coiled coil</keyword>
<evidence type="ECO:0000256" key="1">
    <source>
        <dbReference type="SAM" id="Coils"/>
    </source>
</evidence>
<organism evidence="3 4">
    <name type="scientific">Endocarpon pusillum (strain Z07020 / HMAS-L-300199)</name>
    <name type="common">Lichen-forming fungus</name>
    <dbReference type="NCBI Taxonomy" id="1263415"/>
    <lineage>
        <taxon>Eukaryota</taxon>
        <taxon>Fungi</taxon>
        <taxon>Dikarya</taxon>
        <taxon>Ascomycota</taxon>
        <taxon>Pezizomycotina</taxon>
        <taxon>Eurotiomycetes</taxon>
        <taxon>Chaetothyriomycetidae</taxon>
        <taxon>Verrucariales</taxon>
        <taxon>Verrucariaceae</taxon>
        <taxon>Endocarpon</taxon>
    </lineage>
</organism>